<name>A0ABT9Y4X5_9BACI</name>
<dbReference type="CDD" id="cd17283">
    <property type="entry name" value="RMtype1_S_Hpy180ORF7835P_TRD2-CR2_like"/>
    <property type="match status" value="1"/>
</dbReference>
<keyword evidence="6" id="KW-0378">Hydrolase</keyword>
<comment type="similarity">
    <text evidence="1">Belongs to the type-I restriction system S methylase family.</text>
</comment>
<feature type="domain" description="Type I restriction modification DNA specificity" evidence="5">
    <location>
        <begin position="27"/>
        <end position="197"/>
    </location>
</feature>
<dbReference type="SUPFAM" id="SSF116734">
    <property type="entry name" value="DNA methylase specificity domain"/>
    <property type="match status" value="2"/>
</dbReference>
<dbReference type="PANTHER" id="PTHR43140">
    <property type="entry name" value="TYPE-1 RESTRICTION ENZYME ECOKI SPECIFICITY PROTEIN"/>
    <property type="match status" value="1"/>
</dbReference>
<sequence length="494" mass="56474">MSKKSKTNDQLLVEAKVLEEEQPYEVPRNWRWVKLGSVVDVKRGASPRPKGDPKYFGGDIPWLKISDVTKQGQYIYETEDTVTEAGREKSVYVEPNTLILSISASVGRPCINKIGVCIHDGFVKLTEDNRFIDKHYLYHYLVSALNQMLSKAKGAAQVNINSSIVKELPISLPPIKEQTRIAMKVECLLNKIEEAKQLIEDARETFELRRAAILDKAFRGELTRKWRERNTVSLTAMEWMKDIDSLKVGTKTKYKDQLDTSILDNLYQLPKDWEWVRLNDLMESSTYGTSAKTNDDASGTPVIRMGNIVDGYFDLNDLKYLPLDHPDVLKYVLQTHDLLFNRTNSYELVGKTAVIPEAVAKSFTFASYLIRVRLFYKEILADYVSHYINSHLGRRILLSMVSQQVGQANINSQKLASLPIPLPPKEEAIEIVKLLNNYRELESKQKEMLVMEENFDALRQSILYKAFRGELGTNDSGEEDANVLLKEVLQEQLN</sequence>
<dbReference type="CDD" id="cd17524">
    <property type="entry name" value="RMtype1_S_EcoUTORF5051P-TRD2-CR2_like"/>
    <property type="match status" value="1"/>
</dbReference>
<feature type="domain" description="Type I restriction modification DNA specificity" evidence="5">
    <location>
        <begin position="270"/>
        <end position="446"/>
    </location>
</feature>
<evidence type="ECO:0000313" key="6">
    <source>
        <dbReference type="EMBL" id="MDQ0202184.1"/>
    </source>
</evidence>
<organism evidence="6 7">
    <name type="scientific">Neobacillus ginsengisoli</name>
    <dbReference type="NCBI Taxonomy" id="904295"/>
    <lineage>
        <taxon>Bacteria</taxon>
        <taxon>Bacillati</taxon>
        <taxon>Bacillota</taxon>
        <taxon>Bacilli</taxon>
        <taxon>Bacillales</taxon>
        <taxon>Bacillaceae</taxon>
        <taxon>Neobacillus</taxon>
    </lineage>
</organism>
<comment type="caution">
    <text evidence="6">The sequence shown here is derived from an EMBL/GenBank/DDBJ whole genome shotgun (WGS) entry which is preliminary data.</text>
</comment>
<evidence type="ECO:0000256" key="2">
    <source>
        <dbReference type="ARBA" id="ARBA00022747"/>
    </source>
</evidence>
<evidence type="ECO:0000256" key="4">
    <source>
        <dbReference type="ARBA" id="ARBA00038652"/>
    </source>
</evidence>
<evidence type="ECO:0000256" key="3">
    <source>
        <dbReference type="ARBA" id="ARBA00023125"/>
    </source>
</evidence>
<comment type="subunit">
    <text evidence="4">The methyltransferase is composed of M and S polypeptides.</text>
</comment>
<evidence type="ECO:0000259" key="5">
    <source>
        <dbReference type="Pfam" id="PF01420"/>
    </source>
</evidence>
<dbReference type="GO" id="GO:0009035">
    <property type="term" value="F:type I site-specific deoxyribonuclease activity"/>
    <property type="evidence" value="ECO:0007669"/>
    <property type="project" value="UniProtKB-EC"/>
</dbReference>
<accession>A0ABT9Y4X5</accession>
<dbReference type="InterPro" id="IPR000055">
    <property type="entry name" value="Restrct_endonuc_typeI_TRD"/>
</dbReference>
<dbReference type="PANTHER" id="PTHR43140:SF1">
    <property type="entry name" value="TYPE I RESTRICTION ENZYME ECOKI SPECIFICITY SUBUNIT"/>
    <property type="match status" value="1"/>
</dbReference>
<dbReference type="EC" id="3.1.21.3" evidence="6"/>
<dbReference type="Pfam" id="PF01420">
    <property type="entry name" value="Methylase_S"/>
    <property type="match status" value="2"/>
</dbReference>
<dbReference type="InterPro" id="IPR051212">
    <property type="entry name" value="Type-I_RE_S_subunit"/>
</dbReference>
<proteinExistence type="inferred from homology"/>
<gene>
    <name evidence="6" type="ORF">J2S10_005415</name>
</gene>
<reference evidence="6 7" key="1">
    <citation type="submission" date="2023-07" db="EMBL/GenBank/DDBJ databases">
        <title>Genomic Encyclopedia of Type Strains, Phase IV (KMG-IV): sequencing the most valuable type-strain genomes for metagenomic binning, comparative biology and taxonomic classification.</title>
        <authorList>
            <person name="Goeker M."/>
        </authorList>
    </citation>
    <scope>NUCLEOTIDE SEQUENCE [LARGE SCALE GENOMIC DNA]</scope>
    <source>
        <strain evidence="6 7">DSM 27594</strain>
    </source>
</reference>
<dbReference type="EMBL" id="JAUSTW010000018">
    <property type="protein sequence ID" value="MDQ0202184.1"/>
    <property type="molecule type" value="Genomic_DNA"/>
</dbReference>
<dbReference type="InterPro" id="IPR044946">
    <property type="entry name" value="Restrct_endonuc_typeI_TRD_sf"/>
</dbReference>
<dbReference type="Gene3D" id="3.90.220.20">
    <property type="entry name" value="DNA methylase specificity domains"/>
    <property type="match status" value="2"/>
</dbReference>
<keyword evidence="2" id="KW-0680">Restriction system</keyword>
<dbReference type="RefSeq" id="WP_307414160.1">
    <property type="nucleotide sequence ID" value="NZ_JAUSTW010000018.1"/>
</dbReference>
<evidence type="ECO:0000256" key="1">
    <source>
        <dbReference type="ARBA" id="ARBA00010923"/>
    </source>
</evidence>
<dbReference type="Proteomes" id="UP001224122">
    <property type="component" value="Unassembled WGS sequence"/>
</dbReference>
<keyword evidence="7" id="KW-1185">Reference proteome</keyword>
<keyword evidence="3" id="KW-0238">DNA-binding</keyword>
<evidence type="ECO:0000313" key="7">
    <source>
        <dbReference type="Proteomes" id="UP001224122"/>
    </source>
</evidence>
<protein>
    <submittedName>
        <fullName evidence="6">Type I restriction enzyme S subunit</fullName>
        <ecNumber evidence="6">3.1.21.3</ecNumber>
    </submittedName>
</protein>